<gene>
    <name evidence="6" type="ORF">S01H1_46213</name>
</gene>
<sequence>MNISPGFEKVSWYGRGPHENYIDRNIGAAVGVYSGNVDDQYVPYIMPQENGNKTDVRWIMLTNDAGVGLLAFGMPLMEVSVSHYTADDLYRAFHTCELIRRNKVILNLDYRQSGLGGASCGPG</sequence>
<evidence type="ECO:0000313" key="6">
    <source>
        <dbReference type="EMBL" id="GAG06117.1"/>
    </source>
</evidence>
<dbReference type="EC" id="3.2.1.23" evidence="2"/>
<feature type="domain" description="Beta galactosidase small chain/" evidence="5">
    <location>
        <begin position="2"/>
        <end position="123"/>
    </location>
</feature>
<organism evidence="6">
    <name type="scientific">marine sediment metagenome</name>
    <dbReference type="NCBI Taxonomy" id="412755"/>
    <lineage>
        <taxon>unclassified sequences</taxon>
        <taxon>metagenomes</taxon>
        <taxon>ecological metagenomes</taxon>
    </lineage>
</organism>
<dbReference type="InterPro" id="IPR011013">
    <property type="entry name" value="Gal_mutarotase_sf_dom"/>
</dbReference>
<comment type="caution">
    <text evidence="6">The sequence shown here is derived from an EMBL/GenBank/DDBJ whole genome shotgun (WGS) entry which is preliminary data.</text>
</comment>
<dbReference type="Pfam" id="PF02929">
    <property type="entry name" value="Bgal_small_N"/>
    <property type="match status" value="1"/>
</dbReference>
<name>X0V415_9ZZZZ</name>
<evidence type="ECO:0000256" key="1">
    <source>
        <dbReference type="ARBA" id="ARBA00001412"/>
    </source>
</evidence>
<dbReference type="GO" id="GO:0005990">
    <property type="term" value="P:lactose catabolic process"/>
    <property type="evidence" value="ECO:0007669"/>
    <property type="project" value="TreeGrafter"/>
</dbReference>
<dbReference type="GO" id="GO:0009341">
    <property type="term" value="C:beta-galactosidase complex"/>
    <property type="evidence" value="ECO:0007669"/>
    <property type="project" value="InterPro"/>
</dbReference>
<dbReference type="InterPro" id="IPR004199">
    <property type="entry name" value="B-gal_small/dom_5"/>
</dbReference>
<evidence type="ECO:0000256" key="2">
    <source>
        <dbReference type="ARBA" id="ARBA00012756"/>
    </source>
</evidence>
<dbReference type="AlphaFoldDB" id="X0V415"/>
<dbReference type="PANTHER" id="PTHR46323">
    <property type="entry name" value="BETA-GALACTOSIDASE"/>
    <property type="match status" value="1"/>
</dbReference>
<accession>X0V415</accession>
<protein>
    <recommendedName>
        <fullName evidence="2">beta-galactosidase</fullName>
        <ecNumber evidence="2">3.2.1.23</ecNumber>
    </recommendedName>
</protein>
<comment type="catalytic activity">
    <reaction evidence="1">
        <text>Hydrolysis of terminal non-reducing beta-D-galactose residues in beta-D-galactosides.</text>
        <dbReference type="EC" id="3.2.1.23"/>
    </reaction>
</comment>
<dbReference type="EMBL" id="BARS01029578">
    <property type="protein sequence ID" value="GAG06117.1"/>
    <property type="molecule type" value="Genomic_DNA"/>
</dbReference>
<dbReference type="SMART" id="SM01038">
    <property type="entry name" value="Bgal_small_N"/>
    <property type="match status" value="1"/>
</dbReference>
<evidence type="ECO:0000256" key="4">
    <source>
        <dbReference type="ARBA" id="ARBA00023295"/>
    </source>
</evidence>
<dbReference type="GO" id="GO:0004565">
    <property type="term" value="F:beta-galactosidase activity"/>
    <property type="evidence" value="ECO:0007669"/>
    <property type="project" value="UniProtKB-EC"/>
</dbReference>
<dbReference type="Gene3D" id="2.70.98.10">
    <property type="match status" value="1"/>
</dbReference>
<keyword evidence="4" id="KW-0326">Glycosidase</keyword>
<dbReference type="InterPro" id="IPR050347">
    <property type="entry name" value="Bact_Beta-galactosidase"/>
</dbReference>
<proteinExistence type="predicted"/>
<dbReference type="InterPro" id="IPR014718">
    <property type="entry name" value="GH-type_carb-bd"/>
</dbReference>
<evidence type="ECO:0000259" key="5">
    <source>
        <dbReference type="SMART" id="SM01038"/>
    </source>
</evidence>
<dbReference type="SUPFAM" id="SSF74650">
    <property type="entry name" value="Galactose mutarotase-like"/>
    <property type="match status" value="1"/>
</dbReference>
<dbReference type="GO" id="GO:0030246">
    <property type="term" value="F:carbohydrate binding"/>
    <property type="evidence" value="ECO:0007669"/>
    <property type="project" value="InterPro"/>
</dbReference>
<keyword evidence="3" id="KW-0378">Hydrolase</keyword>
<evidence type="ECO:0000256" key="3">
    <source>
        <dbReference type="ARBA" id="ARBA00022801"/>
    </source>
</evidence>
<reference evidence="6" key="1">
    <citation type="journal article" date="2014" name="Front. Microbiol.">
        <title>High frequency of phylogenetically diverse reductive dehalogenase-homologous genes in deep subseafloor sedimentary metagenomes.</title>
        <authorList>
            <person name="Kawai M."/>
            <person name="Futagami T."/>
            <person name="Toyoda A."/>
            <person name="Takaki Y."/>
            <person name="Nishi S."/>
            <person name="Hori S."/>
            <person name="Arai W."/>
            <person name="Tsubouchi T."/>
            <person name="Morono Y."/>
            <person name="Uchiyama I."/>
            <person name="Ito T."/>
            <person name="Fujiyama A."/>
            <person name="Inagaki F."/>
            <person name="Takami H."/>
        </authorList>
    </citation>
    <scope>NUCLEOTIDE SEQUENCE</scope>
    <source>
        <strain evidence="6">Expedition CK06-06</strain>
    </source>
</reference>
<feature type="non-terminal residue" evidence="6">
    <location>
        <position position="123"/>
    </location>
</feature>
<dbReference type="PANTHER" id="PTHR46323:SF2">
    <property type="entry name" value="BETA-GALACTOSIDASE"/>
    <property type="match status" value="1"/>
</dbReference>